<dbReference type="KEGG" id="palb:EJC50_06585"/>
<dbReference type="OrthoDB" id="5616024at2"/>
<evidence type="ECO:0000313" key="1">
    <source>
        <dbReference type="EMBL" id="AZN39363.1"/>
    </source>
</evidence>
<keyword evidence="2" id="KW-1185">Reference proteome</keyword>
<proteinExistence type="predicted"/>
<dbReference type="Pfam" id="PF10719">
    <property type="entry name" value="ComFB"/>
    <property type="match status" value="1"/>
</dbReference>
<dbReference type="Proteomes" id="UP000272528">
    <property type="component" value="Chromosome"/>
</dbReference>
<accession>A0A3Q8X353</accession>
<organism evidence="1 2">
    <name type="scientific">Paenibacillus albus</name>
    <dbReference type="NCBI Taxonomy" id="2495582"/>
    <lineage>
        <taxon>Bacteria</taxon>
        <taxon>Bacillati</taxon>
        <taxon>Bacillota</taxon>
        <taxon>Bacilli</taxon>
        <taxon>Bacillales</taxon>
        <taxon>Paenibacillaceae</taxon>
        <taxon>Paenibacillus</taxon>
    </lineage>
</organism>
<evidence type="ECO:0000313" key="2">
    <source>
        <dbReference type="Proteomes" id="UP000272528"/>
    </source>
</evidence>
<dbReference type="AlphaFoldDB" id="A0A3Q8X353"/>
<dbReference type="InterPro" id="IPR019657">
    <property type="entry name" value="ComFB"/>
</dbReference>
<reference evidence="2" key="1">
    <citation type="submission" date="2018-12" db="EMBL/GenBank/DDBJ databases">
        <title>Genome sequence of Peanibacillus sp.</title>
        <authorList>
            <person name="Subramani G."/>
            <person name="Srinivasan S."/>
            <person name="Kim M.K."/>
        </authorList>
    </citation>
    <scope>NUCLEOTIDE SEQUENCE [LARGE SCALE GENOMIC DNA]</scope>
    <source>
        <strain evidence="2">18JY67-1</strain>
    </source>
</reference>
<dbReference type="EMBL" id="CP034437">
    <property type="protein sequence ID" value="AZN39363.1"/>
    <property type="molecule type" value="Genomic_DNA"/>
</dbReference>
<sequence>MKSSIIGNIDKHWSVHMNYSGHLRVMNAMEPIVVDILEEHFVKPGVLNCKCDNCKLDILLLTLNHLPTHYTSSQEGEAYIKAHYMNPQQQSDVLREITNSVQVIEQKPHHRTMNM</sequence>
<protein>
    <submittedName>
        <fullName evidence="1">Competence protein ComFB</fullName>
    </submittedName>
</protein>
<gene>
    <name evidence="1" type="ORF">EJC50_06585</name>
</gene>
<name>A0A3Q8X353_9BACL</name>